<keyword evidence="1" id="KW-0479">Metal-binding</keyword>
<feature type="region of interest" description="Disordered" evidence="2">
    <location>
        <begin position="1"/>
        <end position="44"/>
    </location>
</feature>
<feature type="compositionally biased region" description="Basic and acidic residues" evidence="2">
    <location>
        <begin position="1"/>
        <end position="11"/>
    </location>
</feature>
<name>A0A1D1XQE7_9ARAE</name>
<reference evidence="4" key="1">
    <citation type="submission" date="2015-07" db="EMBL/GenBank/DDBJ databases">
        <title>Transcriptome Assembly of Anthurium amnicola.</title>
        <authorList>
            <person name="Suzuki J."/>
        </authorList>
    </citation>
    <scope>NUCLEOTIDE SEQUENCE</scope>
</reference>
<organism evidence="4">
    <name type="scientific">Anthurium amnicola</name>
    <dbReference type="NCBI Taxonomy" id="1678845"/>
    <lineage>
        <taxon>Eukaryota</taxon>
        <taxon>Viridiplantae</taxon>
        <taxon>Streptophyta</taxon>
        <taxon>Embryophyta</taxon>
        <taxon>Tracheophyta</taxon>
        <taxon>Spermatophyta</taxon>
        <taxon>Magnoliopsida</taxon>
        <taxon>Liliopsida</taxon>
        <taxon>Araceae</taxon>
        <taxon>Pothoideae</taxon>
        <taxon>Potheae</taxon>
        <taxon>Anthurium</taxon>
    </lineage>
</organism>
<dbReference type="PROSITE" id="PS50089">
    <property type="entry name" value="ZF_RING_2"/>
    <property type="match status" value="1"/>
</dbReference>
<dbReference type="InterPro" id="IPR001841">
    <property type="entry name" value="Znf_RING"/>
</dbReference>
<feature type="compositionally biased region" description="Low complexity" evidence="2">
    <location>
        <begin position="31"/>
        <end position="42"/>
    </location>
</feature>
<dbReference type="SMART" id="SM00184">
    <property type="entry name" value="RING"/>
    <property type="match status" value="1"/>
</dbReference>
<evidence type="ECO:0000259" key="3">
    <source>
        <dbReference type="PROSITE" id="PS50089"/>
    </source>
</evidence>
<dbReference type="EMBL" id="GDJX01023325">
    <property type="protein sequence ID" value="JAT44611.1"/>
    <property type="molecule type" value="Transcribed_RNA"/>
</dbReference>
<proteinExistence type="predicted"/>
<dbReference type="Gene3D" id="3.30.40.10">
    <property type="entry name" value="Zinc/RING finger domain, C3HC4 (zinc finger)"/>
    <property type="match status" value="1"/>
</dbReference>
<dbReference type="AlphaFoldDB" id="A0A1D1XQE7"/>
<keyword evidence="1" id="KW-0862">Zinc</keyword>
<gene>
    <name evidence="4" type="primary">RAD18_1</name>
    <name evidence="4" type="ORF">g.55489</name>
</gene>
<evidence type="ECO:0000256" key="1">
    <source>
        <dbReference type="PROSITE-ProRule" id="PRU00175"/>
    </source>
</evidence>
<feature type="domain" description="RING-type" evidence="3">
    <location>
        <begin position="276"/>
        <end position="314"/>
    </location>
</feature>
<protein>
    <submittedName>
        <fullName evidence="4">Postreplication repair E3 ubiquitin-protein ligase RAD18</fullName>
    </submittedName>
</protein>
<sequence>KKKKMMMEVRERRRRMTLSDQLSAAAAVEASPSKLTTSSSSPNLRELLAVRQEEDLRPPAWHLPPQHQACGRRSAGVSLGTFLACEKREVPSAGRTAPAAPAAAVGGRTLLDVIRDEEEPGGVEVGAGDGGHGVSWWAFTERLRARRAGGALDGIPAAELVLSPPAAAPSPGARPLSPSAVPNAGEAIATAATSSPSGAVLAGGQAEGSSPATTGATGGAPQRPQQMRVSLMALLEQTERHGSGRAGLAVSALLEEVAAGEEELQRGRGEKLYAKCCVCMVREKGAAFIPCGHTFCRLCSRELWVSRGSCPLCNGFILEILDIF</sequence>
<feature type="non-terminal residue" evidence="4">
    <location>
        <position position="1"/>
    </location>
</feature>
<dbReference type="SUPFAM" id="SSF57850">
    <property type="entry name" value="RING/U-box"/>
    <property type="match status" value="1"/>
</dbReference>
<evidence type="ECO:0000256" key="2">
    <source>
        <dbReference type="SAM" id="MobiDB-lite"/>
    </source>
</evidence>
<dbReference type="InterPro" id="IPR013083">
    <property type="entry name" value="Znf_RING/FYVE/PHD"/>
</dbReference>
<accession>A0A1D1XQE7</accession>
<feature type="region of interest" description="Disordered" evidence="2">
    <location>
        <begin position="195"/>
        <end position="224"/>
    </location>
</feature>
<dbReference type="CDD" id="cd16449">
    <property type="entry name" value="RING-HC"/>
    <property type="match status" value="1"/>
</dbReference>
<keyword evidence="1" id="KW-0863">Zinc-finger</keyword>
<evidence type="ECO:0000313" key="4">
    <source>
        <dbReference type="EMBL" id="JAT44611.1"/>
    </source>
</evidence>
<dbReference type="GO" id="GO:0008270">
    <property type="term" value="F:zinc ion binding"/>
    <property type="evidence" value="ECO:0007669"/>
    <property type="project" value="UniProtKB-KW"/>
</dbReference>
<dbReference type="PANTHER" id="PTHR46629">
    <property type="entry name" value="OS01G0917900 PROTEIN"/>
    <property type="match status" value="1"/>
</dbReference>
<dbReference type="Pfam" id="PF13920">
    <property type="entry name" value="zf-C3HC4_3"/>
    <property type="match status" value="1"/>
</dbReference>